<evidence type="ECO:0000259" key="1">
    <source>
        <dbReference type="PROSITE" id="PS50835"/>
    </source>
</evidence>
<organism evidence="2 3">
    <name type="scientific">Mya arenaria</name>
    <name type="common">Soft-shell clam</name>
    <dbReference type="NCBI Taxonomy" id="6604"/>
    <lineage>
        <taxon>Eukaryota</taxon>
        <taxon>Metazoa</taxon>
        <taxon>Spiralia</taxon>
        <taxon>Lophotrochozoa</taxon>
        <taxon>Mollusca</taxon>
        <taxon>Bivalvia</taxon>
        <taxon>Autobranchia</taxon>
        <taxon>Heteroconchia</taxon>
        <taxon>Euheterodonta</taxon>
        <taxon>Imparidentia</taxon>
        <taxon>Neoheterodontei</taxon>
        <taxon>Myida</taxon>
        <taxon>Myoidea</taxon>
        <taxon>Myidae</taxon>
        <taxon>Mya</taxon>
    </lineage>
</organism>
<dbReference type="InterPro" id="IPR013783">
    <property type="entry name" value="Ig-like_fold"/>
</dbReference>
<dbReference type="SUPFAM" id="SSF48726">
    <property type="entry name" value="Immunoglobulin"/>
    <property type="match status" value="4"/>
</dbReference>
<feature type="non-terminal residue" evidence="2">
    <location>
        <position position="650"/>
    </location>
</feature>
<feature type="domain" description="Ig-like" evidence="1">
    <location>
        <begin position="137"/>
        <end position="212"/>
    </location>
</feature>
<feature type="domain" description="Ig-like" evidence="1">
    <location>
        <begin position="470"/>
        <end position="536"/>
    </location>
</feature>
<dbReference type="SMART" id="SM00408">
    <property type="entry name" value="IGc2"/>
    <property type="match status" value="6"/>
</dbReference>
<reference evidence="2" key="1">
    <citation type="submission" date="2022-11" db="EMBL/GenBank/DDBJ databases">
        <title>Centuries of genome instability and evolution in soft-shell clam transmissible cancer (bioRxiv).</title>
        <authorList>
            <person name="Hart S.F.M."/>
            <person name="Yonemitsu M.A."/>
            <person name="Giersch R.M."/>
            <person name="Beal B.F."/>
            <person name="Arriagada G."/>
            <person name="Davis B.W."/>
            <person name="Ostrander E.A."/>
            <person name="Goff S.P."/>
            <person name="Metzger M.J."/>
        </authorList>
    </citation>
    <scope>NUCLEOTIDE SEQUENCE</scope>
    <source>
        <strain evidence="2">MELC-2E11</strain>
        <tissue evidence="2">Siphon/mantle</tissue>
    </source>
</reference>
<dbReference type="PANTHER" id="PTHR46013:SF4">
    <property type="entry name" value="B-CELL RECEPTOR CD22-RELATED"/>
    <property type="match status" value="1"/>
</dbReference>
<dbReference type="InterPro" id="IPR003598">
    <property type="entry name" value="Ig_sub2"/>
</dbReference>
<dbReference type="InterPro" id="IPR036179">
    <property type="entry name" value="Ig-like_dom_sf"/>
</dbReference>
<sequence>SPDTIFLTRPLGSTLWWRPKLSRPFRHVLLGERWRYLVVYICNIERHVVRVYISIPDILHGDRKTNACTYNVFCHVLPSMFVHVVQIKRHGQLYGHTEPASGGESGGRILLLHGNEPRSKRIKKWTSNGPDNVHLSPSTTSYTVTEGNSIRAISCSATCNPACTYTWSRSGSTVSSTATLNLGQAVRGEAGSYVCTARHRGSNISRTGPAVNVNGPDHVSLSPSTTSYTVTEGHTLVPITCSAKCYPACTYTWSRSGVTVSSTATLNLHQAERAEAGTYVCTARNPILSVSRNGPDNASLSPSTTSYAVTEGNNIGAITCSATCYPACTYTWSRSGSTVSSTATLNLGQADRGEAGSYVCTARNPGSNISRNGPTVNINGPENVSLSPSKTSCTVNEGDIINAIMCSAMCYPACTYTWSRSGVTVSSTATLNLHQAERVEAGSYVCTARNPNGPDNVNLSPSTTSYTVTERDNIGAITCSATCNPACTYTWSRSGSTVSSSATLNFGQADRGEAGSYVCTSRNPGSNISRNGSEVNVNVRCKNICTLCVSSLLDGPSAVALSPSTLNYTKNDGDTLAPITCSADCFPACNISWRRISGISDIVSTNASFNLRELNRTGTGRYKCEAINPYTLTNTTSKDVTINVRCKCMH</sequence>
<gene>
    <name evidence="2" type="ORF">MAR_021843</name>
</gene>
<dbReference type="SMART" id="SM00409">
    <property type="entry name" value="IG"/>
    <property type="match status" value="6"/>
</dbReference>
<evidence type="ECO:0000313" key="3">
    <source>
        <dbReference type="Proteomes" id="UP001164746"/>
    </source>
</evidence>
<name>A0ABY7EBH5_MYAAR</name>
<evidence type="ECO:0000313" key="2">
    <source>
        <dbReference type="EMBL" id="WAR06474.1"/>
    </source>
</evidence>
<feature type="domain" description="Ig-like" evidence="1">
    <location>
        <begin position="381"/>
        <end position="469"/>
    </location>
</feature>
<proteinExistence type="predicted"/>
<dbReference type="InterPro" id="IPR007110">
    <property type="entry name" value="Ig-like_dom"/>
</dbReference>
<dbReference type="PROSITE" id="PS50835">
    <property type="entry name" value="IG_LIKE"/>
    <property type="match status" value="6"/>
</dbReference>
<accession>A0ABY7EBH5</accession>
<dbReference type="Proteomes" id="UP001164746">
    <property type="component" value="Chromosome 5"/>
</dbReference>
<feature type="domain" description="Ig-like" evidence="1">
    <location>
        <begin position="556"/>
        <end position="641"/>
    </location>
</feature>
<feature type="domain" description="Ig-like" evidence="1">
    <location>
        <begin position="302"/>
        <end position="377"/>
    </location>
</feature>
<dbReference type="EMBL" id="CP111016">
    <property type="protein sequence ID" value="WAR06474.1"/>
    <property type="molecule type" value="Genomic_DNA"/>
</dbReference>
<dbReference type="PANTHER" id="PTHR46013">
    <property type="entry name" value="VASCULAR CELL ADHESION MOLECULE 1"/>
    <property type="match status" value="1"/>
</dbReference>
<dbReference type="Gene3D" id="2.60.40.10">
    <property type="entry name" value="Immunoglobulins"/>
    <property type="match status" value="6"/>
</dbReference>
<feature type="domain" description="Ig-like" evidence="1">
    <location>
        <begin position="216"/>
        <end position="301"/>
    </location>
</feature>
<keyword evidence="3" id="KW-1185">Reference proteome</keyword>
<protein>
    <submittedName>
        <fullName evidence="2">HMCN2-like protein</fullName>
    </submittedName>
</protein>
<dbReference type="InterPro" id="IPR003599">
    <property type="entry name" value="Ig_sub"/>
</dbReference>
<dbReference type="Pfam" id="PF13927">
    <property type="entry name" value="Ig_3"/>
    <property type="match status" value="3"/>
</dbReference>